<proteinExistence type="predicted"/>
<dbReference type="InterPro" id="IPR045255">
    <property type="entry name" value="RanBP1-like"/>
</dbReference>
<dbReference type="GO" id="GO:0005643">
    <property type="term" value="C:nuclear pore"/>
    <property type="evidence" value="ECO:0007669"/>
    <property type="project" value="TreeGrafter"/>
</dbReference>
<dbReference type="InterPro" id="IPR011993">
    <property type="entry name" value="PH-like_dom_sf"/>
</dbReference>
<evidence type="ECO:0000313" key="3">
    <source>
        <dbReference type="EMBL" id="CAE0843390.1"/>
    </source>
</evidence>
<name>A0A7S4GQ41_9EUGL</name>
<feature type="region of interest" description="Disordered" evidence="1">
    <location>
        <begin position="1"/>
        <end position="70"/>
    </location>
</feature>
<dbReference type="GO" id="GO:0006913">
    <property type="term" value="P:nucleocytoplasmic transport"/>
    <property type="evidence" value="ECO:0007669"/>
    <property type="project" value="InterPro"/>
</dbReference>
<dbReference type="PANTHER" id="PTHR23138">
    <property type="entry name" value="RAN BINDING PROTEIN"/>
    <property type="match status" value="1"/>
</dbReference>
<sequence>MADTAPTAPEATAPETQAKPEEAPAAETASTPAPAEPAKEEDAEATPGDGEDGPKIEGEAKFQAVVTSTGEESEEVVWKRRAKLFRFDKDTNQWKERGTGEVKILKSVEDKLRLLMRRDGTLKICCNHLVLPAIELKPNIGSDRSWVWSVAGDLSEDEPTDEVFAIRFQNADIANEFKTQFEEAQKAMASLTSS</sequence>
<gene>
    <name evidence="3" type="ORF">EGYM00163_LOCUS52309</name>
</gene>
<dbReference type="PANTHER" id="PTHR23138:SF87">
    <property type="entry name" value="E3 SUMO-PROTEIN LIGASE RANBP2"/>
    <property type="match status" value="1"/>
</dbReference>
<accession>A0A7S4GQ41</accession>
<organism evidence="3">
    <name type="scientific">Eutreptiella gymnastica</name>
    <dbReference type="NCBI Taxonomy" id="73025"/>
    <lineage>
        <taxon>Eukaryota</taxon>
        <taxon>Discoba</taxon>
        <taxon>Euglenozoa</taxon>
        <taxon>Euglenida</taxon>
        <taxon>Spirocuta</taxon>
        <taxon>Euglenophyceae</taxon>
        <taxon>Eutreptiales</taxon>
        <taxon>Eutreptiaceae</taxon>
        <taxon>Eutreptiella</taxon>
    </lineage>
</organism>
<dbReference type="AlphaFoldDB" id="A0A7S4GQ41"/>
<dbReference type="SMART" id="SM00160">
    <property type="entry name" value="RanBD"/>
    <property type="match status" value="1"/>
</dbReference>
<dbReference type="InterPro" id="IPR045256">
    <property type="entry name" value="RanBP1_RanBD"/>
</dbReference>
<dbReference type="PROSITE" id="PS50196">
    <property type="entry name" value="RANBD1"/>
    <property type="match status" value="1"/>
</dbReference>
<dbReference type="CDD" id="cd13179">
    <property type="entry name" value="RanBD_RanBP1"/>
    <property type="match status" value="1"/>
</dbReference>
<evidence type="ECO:0000259" key="2">
    <source>
        <dbReference type="PROSITE" id="PS50196"/>
    </source>
</evidence>
<dbReference type="Pfam" id="PF00638">
    <property type="entry name" value="Ran_BP1"/>
    <property type="match status" value="1"/>
</dbReference>
<feature type="domain" description="RanBD1" evidence="2">
    <location>
        <begin position="54"/>
        <end position="190"/>
    </location>
</feature>
<dbReference type="GO" id="GO:0005737">
    <property type="term" value="C:cytoplasm"/>
    <property type="evidence" value="ECO:0007669"/>
    <property type="project" value="TreeGrafter"/>
</dbReference>
<dbReference type="GO" id="GO:0005096">
    <property type="term" value="F:GTPase activator activity"/>
    <property type="evidence" value="ECO:0007669"/>
    <property type="project" value="TreeGrafter"/>
</dbReference>
<dbReference type="Gene3D" id="2.30.29.30">
    <property type="entry name" value="Pleckstrin-homology domain (PH domain)/Phosphotyrosine-binding domain (PTB)"/>
    <property type="match status" value="1"/>
</dbReference>
<reference evidence="3" key="1">
    <citation type="submission" date="2021-01" db="EMBL/GenBank/DDBJ databases">
        <authorList>
            <person name="Corre E."/>
            <person name="Pelletier E."/>
            <person name="Niang G."/>
            <person name="Scheremetjew M."/>
            <person name="Finn R."/>
            <person name="Kale V."/>
            <person name="Holt S."/>
            <person name="Cochrane G."/>
            <person name="Meng A."/>
            <person name="Brown T."/>
            <person name="Cohen L."/>
        </authorList>
    </citation>
    <scope>NUCLEOTIDE SEQUENCE</scope>
    <source>
        <strain evidence="3">CCMP1594</strain>
    </source>
</reference>
<dbReference type="EMBL" id="HBJA01152854">
    <property type="protein sequence ID" value="CAE0843390.1"/>
    <property type="molecule type" value="Transcribed_RNA"/>
</dbReference>
<feature type="compositionally biased region" description="Low complexity" evidence="1">
    <location>
        <begin position="1"/>
        <end position="33"/>
    </location>
</feature>
<dbReference type="FunFam" id="2.30.29.30:FF:000312">
    <property type="entry name" value="Ran binding protein 1"/>
    <property type="match status" value="1"/>
</dbReference>
<protein>
    <recommendedName>
        <fullName evidence="2">RanBD1 domain-containing protein</fullName>
    </recommendedName>
</protein>
<evidence type="ECO:0000256" key="1">
    <source>
        <dbReference type="SAM" id="MobiDB-lite"/>
    </source>
</evidence>
<dbReference type="SUPFAM" id="SSF50729">
    <property type="entry name" value="PH domain-like"/>
    <property type="match status" value="1"/>
</dbReference>
<dbReference type="InterPro" id="IPR000156">
    <property type="entry name" value="Ran_bind_dom"/>
</dbReference>